<dbReference type="GO" id="GO:0071555">
    <property type="term" value="P:cell wall organization"/>
    <property type="evidence" value="ECO:0007669"/>
    <property type="project" value="UniProtKB-KW"/>
</dbReference>
<comment type="caution">
    <text evidence="3">Lacks conserved residue(s) required for the propagation of feature annotation.</text>
</comment>
<dbReference type="PANTHER" id="PTHR21071">
    <property type="entry name" value="UDP-N-ACETYLENOLPYRUVOYLGLUCOSAMINE REDUCTASE"/>
    <property type="match status" value="1"/>
</dbReference>
<dbReference type="PROSITE" id="PS51387">
    <property type="entry name" value="FAD_PCMH"/>
    <property type="match status" value="1"/>
</dbReference>
<evidence type="ECO:0000256" key="1">
    <source>
        <dbReference type="ARBA" id="ARBA00010485"/>
    </source>
</evidence>
<comment type="cofactor">
    <cofactor evidence="3">
        <name>FAD</name>
        <dbReference type="ChEBI" id="CHEBI:57692"/>
    </cofactor>
</comment>
<dbReference type="GO" id="GO:0071949">
    <property type="term" value="F:FAD binding"/>
    <property type="evidence" value="ECO:0007669"/>
    <property type="project" value="InterPro"/>
</dbReference>
<feature type="active site" description="Proton donor" evidence="3">
    <location>
        <position position="227"/>
    </location>
</feature>
<dbReference type="RefSeq" id="WP_042766108.1">
    <property type="nucleotide sequence ID" value="NZ_JABFAH010000001.1"/>
</dbReference>
<dbReference type="SUPFAM" id="SSF56176">
    <property type="entry name" value="FAD-binding/transporter-associated domain-like"/>
    <property type="match status" value="1"/>
</dbReference>
<dbReference type="AlphaFoldDB" id="A0A7M1WAI3"/>
<evidence type="ECO:0000313" key="5">
    <source>
        <dbReference type="EMBL" id="QOS24057.1"/>
    </source>
</evidence>
<evidence type="ECO:0000256" key="2">
    <source>
        <dbReference type="ARBA" id="ARBA00022827"/>
    </source>
</evidence>
<keyword evidence="3" id="KW-0961">Cell wall biogenesis/degradation</keyword>
<dbReference type="InterPro" id="IPR003170">
    <property type="entry name" value="MurB"/>
</dbReference>
<keyword evidence="3" id="KW-0573">Peptidoglycan synthesis</keyword>
<name>A0A7M1WAI3_VIBPH</name>
<dbReference type="GO" id="GO:0009252">
    <property type="term" value="P:peptidoglycan biosynthetic process"/>
    <property type="evidence" value="ECO:0007669"/>
    <property type="project" value="UniProtKB-UniRule"/>
</dbReference>
<organism evidence="5">
    <name type="scientific">Vibrio parahaemolyticus</name>
    <dbReference type="NCBI Taxonomy" id="670"/>
    <lineage>
        <taxon>Bacteria</taxon>
        <taxon>Pseudomonadati</taxon>
        <taxon>Pseudomonadota</taxon>
        <taxon>Gammaproteobacteria</taxon>
        <taxon>Vibrionales</taxon>
        <taxon>Vibrionaceae</taxon>
        <taxon>Vibrio</taxon>
    </lineage>
</organism>
<feature type="domain" description="FAD-binding PCMH-type" evidence="4">
    <location>
        <begin position="32"/>
        <end position="198"/>
    </location>
</feature>
<gene>
    <name evidence="3 5" type="primary">murB</name>
    <name evidence="5" type="ORF">VP382_00014</name>
</gene>
<comment type="function">
    <text evidence="3">Cell wall formation.</text>
</comment>
<dbReference type="GO" id="GO:0008762">
    <property type="term" value="F:UDP-N-acetylmuramate dehydrogenase activity"/>
    <property type="evidence" value="ECO:0007669"/>
    <property type="project" value="UniProtKB-UniRule"/>
</dbReference>
<protein>
    <recommendedName>
        <fullName evidence="3">UDP-N-acetylenolpyruvoylglucosamine reductase</fullName>
        <ecNumber evidence="3">1.3.1.98</ecNumber>
    </recommendedName>
    <alternativeName>
        <fullName evidence="3">UDP-N-acetylmuramate dehydrogenase</fullName>
    </alternativeName>
</protein>
<dbReference type="GO" id="GO:0051301">
    <property type="term" value="P:cell division"/>
    <property type="evidence" value="ECO:0007669"/>
    <property type="project" value="UniProtKB-KW"/>
</dbReference>
<accession>A0A7M1WAI3</accession>
<dbReference type="Gene3D" id="3.30.465.10">
    <property type="match status" value="1"/>
</dbReference>
<dbReference type="GO" id="GO:0008360">
    <property type="term" value="P:regulation of cell shape"/>
    <property type="evidence" value="ECO:0007669"/>
    <property type="project" value="UniProtKB-KW"/>
</dbReference>
<proteinExistence type="inferred from homology"/>
<evidence type="ECO:0000256" key="3">
    <source>
        <dbReference type="HAMAP-Rule" id="MF_00037"/>
    </source>
</evidence>
<keyword evidence="3" id="KW-0132">Cell division</keyword>
<keyword evidence="3" id="KW-0131">Cell cycle</keyword>
<evidence type="ECO:0000259" key="4">
    <source>
        <dbReference type="PROSITE" id="PS51387"/>
    </source>
</evidence>
<dbReference type="InterPro" id="IPR036318">
    <property type="entry name" value="FAD-bd_PCMH-like_sf"/>
</dbReference>
<keyword evidence="2 3" id="KW-0274">FAD</keyword>
<dbReference type="Gene3D" id="3.30.43.10">
    <property type="entry name" value="Uridine Diphospho-n-acetylenolpyruvylglucosamine Reductase, domain 2"/>
    <property type="match status" value="1"/>
</dbReference>
<keyword evidence="3" id="KW-0133">Cell shape</keyword>
<reference evidence="5" key="1">
    <citation type="submission" date="2020-08" db="EMBL/GenBank/DDBJ databases">
        <title>Genetic structure, function and evolution of capsule biosynthesis loci in Vibrio parahaemolyticus.</title>
        <authorList>
            <person name="Li L."/>
            <person name="Bian S."/>
        </authorList>
    </citation>
    <scope>NUCLEOTIDE SEQUENCE</scope>
    <source>
        <strain evidence="5">VP382</strain>
    </source>
</reference>
<dbReference type="InterPro" id="IPR016166">
    <property type="entry name" value="FAD-bd_PCMH"/>
</dbReference>
<comment type="pathway">
    <text evidence="3">Cell wall biogenesis; peptidoglycan biosynthesis.</text>
</comment>
<comment type="subcellular location">
    <subcellularLocation>
        <location evidence="3">Cytoplasm</location>
    </subcellularLocation>
</comment>
<dbReference type="HAMAP" id="MF_00037">
    <property type="entry name" value="MurB"/>
    <property type="match status" value="1"/>
</dbReference>
<keyword evidence="3 5" id="KW-0560">Oxidoreductase</keyword>
<keyword evidence="3" id="KW-0963">Cytoplasm</keyword>
<feature type="active site" evidence="3">
    <location>
        <position position="177"/>
    </location>
</feature>
<dbReference type="InterPro" id="IPR016167">
    <property type="entry name" value="FAD-bd_PCMH_sub1"/>
</dbReference>
<keyword evidence="3" id="KW-0521">NADP</keyword>
<comment type="similarity">
    <text evidence="1 3">Belongs to the MurB family.</text>
</comment>
<dbReference type="InterPro" id="IPR006094">
    <property type="entry name" value="Oxid_FAD_bind_N"/>
</dbReference>
<dbReference type="EC" id="1.3.1.98" evidence="3"/>
<keyword evidence="3" id="KW-0285">Flavoprotein</keyword>
<dbReference type="EMBL" id="MT898259">
    <property type="protein sequence ID" value="QOS24057.1"/>
    <property type="molecule type" value="Genomic_DNA"/>
</dbReference>
<comment type="catalytic activity">
    <reaction evidence="3">
        <text>UDP-N-acetyl-alpha-D-muramate + NADP(+) = UDP-N-acetyl-3-O-(1-carboxyvinyl)-alpha-D-glucosamine + NADPH + H(+)</text>
        <dbReference type="Rhea" id="RHEA:12248"/>
        <dbReference type="ChEBI" id="CHEBI:15378"/>
        <dbReference type="ChEBI" id="CHEBI:57783"/>
        <dbReference type="ChEBI" id="CHEBI:58349"/>
        <dbReference type="ChEBI" id="CHEBI:68483"/>
        <dbReference type="ChEBI" id="CHEBI:70757"/>
        <dbReference type="EC" id="1.3.1.98"/>
    </reaction>
</comment>
<dbReference type="Pfam" id="PF01565">
    <property type="entry name" value="FAD_binding_4"/>
    <property type="match status" value="1"/>
</dbReference>
<dbReference type="GO" id="GO:0005829">
    <property type="term" value="C:cytosol"/>
    <property type="evidence" value="ECO:0007669"/>
    <property type="project" value="TreeGrafter"/>
</dbReference>
<dbReference type="InterPro" id="IPR016169">
    <property type="entry name" value="FAD-bd_PCMH_sub2"/>
</dbReference>
<sequence length="363" mass="41421">MSEPEKIIDFLDAHKVFYKENVDLSTESYSCTGGLTKLLVFPNDGKQLERIIDFFSKNKIEIVIIGGTSNLLFLDFCEYECLISTKNLTSIDYDLENRIVEVASGFELSKFVRLNLMNDSVGFDGLEGIPGTVGGAIFQNAGAYGYFISDHLISVEAINLDGKKVILSKSDCQFKMRHSIFQNEKLYIVKAKFSLPKGDTLAAAKRIEAYHIARHSYQEWVYPNLGSVFVTDTNIYDSFSHKNKYYKFKLLALKVLVNSWLYKRVLRKFPSNKLKNSLVDKYFNLSTISGSFSHKSLNTFLNKGKGSLNIVKYYCFLDEILGDDARLENEIVYSPLSSIKSSEDKIMFDEFISKHPRIKKKLK</sequence>
<dbReference type="UniPathway" id="UPA00219"/>
<dbReference type="PANTHER" id="PTHR21071:SF4">
    <property type="entry name" value="UDP-N-ACETYLENOLPYRUVOYLGLUCOSAMINE REDUCTASE"/>
    <property type="match status" value="1"/>
</dbReference>